<dbReference type="InterPro" id="IPR045004">
    <property type="entry name" value="ECH_dom"/>
</dbReference>
<evidence type="ECO:0000256" key="1">
    <source>
        <dbReference type="ARBA" id="ARBA00001709"/>
    </source>
</evidence>
<evidence type="ECO:0000313" key="5">
    <source>
        <dbReference type="EMBL" id="EGV61082.1"/>
    </source>
</evidence>
<gene>
    <name evidence="5" type="ORF">CANTEDRAFT_116348</name>
</gene>
<dbReference type="HOGENOM" id="CLU_009834_22_0_1"/>
<evidence type="ECO:0000256" key="2">
    <source>
        <dbReference type="ARBA" id="ARBA00011915"/>
    </source>
</evidence>
<proteinExistence type="predicted"/>
<dbReference type="GeneID" id="18248259"/>
<dbReference type="AlphaFoldDB" id="G3BDH1"/>
<dbReference type="PANTHER" id="PTHR43176">
    <property type="entry name" value="3-HYDROXYISOBUTYRYL-COA HYDROLASE-RELATED"/>
    <property type="match status" value="1"/>
</dbReference>
<name>G3BDH1_CANTC</name>
<dbReference type="SUPFAM" id="SSF52096">
    <property type="entry name" value="ClpP/crotonase"/>
    <property type="match status" value="1"/>
</dbReference>
<dbReference type="STRING" id="590646.G3BDH1"/>
<dbReference type="GO" id="GO:0003860">
    <property type="term" value="F:3-hydroxyisobutyryl-CoA hydrolase activity"/>
    <property type="evidence" value="ECO:0007669"/>
    <property type="project" value="UniProtKB-EC"/>
</dbReference>
<evidence type="ECO:0000259" key="4">
    <source>
        <dbReference type="Pfam" id="PF16113"/>
    </source>
</evidence>
<feature type="domain" description="Enoyl-CoA hydratase/isomerase" evidence="4">
    <location>
        <begin position="21"/>
        <end position="356"/>
    </location>
</feature>
<keyword evidence="6" id="KW-1185">Reference proteome</keyword>
<sequence length="457" mass="51228">MSNGTSNIVDDVLFHNKNLARVISLNRPGKLNSLNTSMVSKIYPRLVEYAKSDINNMIILDSTSPKGLCAGGDVAEAAKEILNDNSDYAVNFFKGEYNLNFLIGTYPKPFIALMDGITMGGGVGLSVHAPFRISTDTTKLAMPEMDIGFFPDVGTTFFLPRVDDKVGYYVALTGTVLSGLDAYMLGFATHYVPRDRLGSLVNRLSNLQPPNQTNLSVSNQKEYYQQINDIINEFTDTKLPKDYNYPFSTEQLIVIKEAFSQPTFDDVLKYLVDSSSQFAKETLEKLLAKSPTSLRVGFELMNQGAKNSLRKQLELELITAANIMTLNPEINDFVKGVKHKLIDKIKEPSLPEWSPVTDAVKLMTSSIEVGKLEKPLIHSVFNIDYVHYPYNFGVPKNNQIKSFINGTDTKRSYLPTVKEVYSHFKSDKLGTELKLQSTLELHGDLQKYQSKYVSWVE</sequence>
<reference evidence="5 6" key="1">
    <citation type="journal article" date="2011" name="Proc. Natl. Acad. Sci. U.S.A.">
        <title>Comparative genomics of xylose-fermenting fungi for enhanced biofuel production.</title>
        <authorList>
            <person name="Wohlbach D.J."/>
            <person name="Kuo A."/>
            <person name="Sato T.K."/>
            <person name="Potts K.M."/>
            <person name="Salamov A.A."/>
            <person name="LaButti K.M."/>
            <person name="Sun H."/>
            <person name="Clum A."/>
            <person name="Pangilinan J.L."/>
            <person name="Lindquist E.A."/>
            <person name="Lucas S."/>
            <person name="Lapidus A."/>
            <person name="Jin M."/>
            <person name="Gunawan C."/>
            <person name="Balan V."/>
            <person name="Dale B.E."/>
            <person name="Jeffries T.W."/>
            <person name="Zinkel R."/>
            <person name="Barry K.W."/>
            <person name="Grigoriev I.V."/>
            <person name="Gasch A.P."/>
        </authorList>
    </citation>
    <scope>NUCLEOTIDE SEQUENCE [LARGE SCALE GENOMIC DNA]</scope>
    <source>
        <strain evidence="5">ATCC 10573</strain>
        <strain evidence="6">ATCC 10573 / BCRC 21748 / CBS 615 / JCM 9827 / NBRC 10315 / NRRL Y-1498 / VKM Y-70</strain>
    </source>
</reference>
<dbReference type="GO" id="GO:0005739">
    <property type="term" value="C:mitochondrion"/>
    <property type="evidence" value="ECO:0007669"/>
    <property type="project" value="TreeGrafter"/>
</dbReference>
<dbReference type="Gene3D" id="3.90.226.10">
    <property type="entry name" value="2-enoyl-CoA Hydratase, Chain A, domain 1"/>
    <property type="match status" value="1"/>
</dbReference>
<dbReference type="GO" id="GO:0006574">
    <property type="term" value="P:L-valine catabolic process"/>
    <property type="evidence" value="ECO:0007669"/>
    <property type="project" value="TreeGrafter"/>
</dbReference>
<dbReference type="NCBIfam" id="NF004127">
    <property type="entry name" value="PRK05617.1"/>
    <property type="match status" value="1"/>
</dbReference>
<dbReference type="PANTHER" id="PTHR43176:SF3">
    <property type="entry name" value="3-HYDROXYISOBUTYRYL-COA HYDROLASE, MITOCHONDRIAL"/>
    <property type="match status" value="1"/>
</dbReference>
<keyword evidence="3" id="KW-0378">Hydrolase</keyword>
<dbReference type="OrthoDB" id="1737613at2759"/>
<dbReference type="InterPro" id="IPR018376">
    <property type="entry name" value="Enoyl-CoA_hyd/isom_CS"/>
</dbReference>
<organism evidence="6">
    <name type="scientific">Candida tenuis (strain ATCC 10573 / BCRC 21748 / CBS 615 / JCM 9827 / NBRC 10315 / NRRL Y-1498 / VKM Y-70)</name>
    <name type="common">Yeast</name>
    <name type="synonym">Yamadazyma tenuis</name>
    <dbReference type="NCBI Taxonomy" id="590646"/>
    <lineage>
        <taxon>Eukaryota</taxon>
        <taxon>Fungi</taxon>
        <taxon>Dikarya</taxon>
        <taxon>Ascomycota</taxon>
        <taxon>Saccharomycotina</taxon>
        <taxon>Pichiomycetes</taxon>
        <taxon>Debaryomycetaceae</taxon>
        <taxon>Yamadazyma</taxon>
    </lineage>
</organism>
<dbReference type="EMBL" id="GL996528">
    <property type="protein sequence ID" value="EGV61082.1"/>
    <property type="molecule type" value="Genomic_DNA"/>
</dbReference>
<dbReference type="EC" id="3.1.2.4" evidence="2"/>
<dbReference type="Proteomes" id="UP000000707">
    <property type="component" value="Unassembled WGS sequence"/>
</dbReference>
<protein>
    <recommendedName>
        <fullName evidence="2">3-hydroxyisobutyryl-CoA hydrolase</fullName>
        <ecNumber evidence="2">3.1.2.4</ecNumber>
    </recommendedName>
</protein>
<dbReference type="EMBL" id="GL996528">
    <property type="protein sequence ID" value="EGV61081.1"/>
    <property type="molecule type" value="Genomic_DNA"/>
</dbReference>
<dbReference type="eggNOG" id="KOG1684">
    <property type="taxonomic scope" value="Eukaryota"/>
</dbReference>
<comment type="catalytic activity">
    <reaction evidence="1">
        <text>3-hydroxy-2-methylpropanoyl-CoA + H2O = 3-hydroxy-2-methylpropanoate + CoA + H(+)</text>
        <dbReference type="Rhea" id="RHEA:20888"/>
        <dbReference type="ChEBI" id="CHEBI:11805"/>
        <dbReference type="ChEBI" id="CHEBI:15377"/>
        <dbReference type="ChEBI" id="CHEBI:15378"/>
        <dbReference type="ChEBI" id="CHEBI:57287"/>
        <dbReference type="ChEBI" id="CHEBI:57340"/>
        <dbReference type="EC" id="3.1.2.4"/>
    </reaction>
</comment>
<dbReference type="Pfam" id="PF16113">
    <property type="entry name" value="ECH_2"/>
    <property type="match status" value="1"/>
</dbReference>
<dbReference type="InterPro" id="IPR029045">
    <property type="entry name" value="ClpP/crotonase-like_dom_sf"/>
</dbReference>
<evidence type="ECO:0000313" key="6">
    <source>
        <dbReference type="Proteomes" id="UP000000707"/>
    </source>
</evidence>
<dbReference type="PROSITE" id="PS00166">
    <property type="entry name" value="ENOYL_COA_HYDRATASE"/>
    <property type="match status" value="1"/>
</dbReference>
<evidence type="ECO:0000256" key="3">
    <source>
        <dbReference type="ARBA" id="ARBA00022801"/>
    </source>
</evidence>
<dbReference type="FunFam" id="3.90.226.10:FF:000080">
    <property type="entry name" value="3-hydroxyisobutyryl-CoA hydrolase, mitochondrial"/>
    <property type="match status" value="1"/>
</dbReference>
<accession>G3BDH1</accession>
<dbReference type="CDD" id="cd06558">
    <property type="entry name" value="crotonase-like"/>
    <property type="match status" value="1"/>
</dbReference>
<dbReference type="KEGG" id="cten:18248259"/>
<dbReference type="InterPro" id="IPR032259">
    <property type="entry name" value="HIBYL-CoA-H"/>
</dbReference>